<protein>
    <submittedName>
        <fullName evidence="2">PPR37-like protein</fullName>
    </submittedName>
</protein>
<dbReference type="Proteomes" id="UP001164746">
    <property type="component" value="Chromosome 11"/>
</dbReference>
<evidence type="ECO:0000313" key="3">
    <source>
        <dbReference type="Proteomes" id="UP001164746"/>
    </source>
</evidence>
<keyword evidence="3" id="KW-1185">Reference proteome</keyword>
<gene>
    <name evidence="2" type="ORF">MAR_001530</name>
</gene>
<dbReference type="InterPro" id="IPR032675">
    <property type="entry name" value="LRR_dom_sf"/>
</dbReference>
<proteinExistence type="predicted"/>
<dbReference type="Gene3D" id="3.80.10.10">
    <property type="entry name" value="Ribonuclease Inhibitor"/>
    <property type="match status" value="1"/>
</dbReference>
<sequence length="221" mass="25149">MDENQKPALTSTDVQNTGDENEPEKSSPSFSKEEEVNKPVLDSDPETVTKIDDVTKEVLDKERIGSSESDQNLSNLEKKDKRKVSFPVDSKIVKDFLEPPDPWKNVPEWRTEDLIKAYKTSCERHGTKPLSKILKQLGGIENVGERYEILSLKGERLDMRQCESLEDILRHTPCLTFVDARSCDLNERVIPIFGRALRMGCFLQRLHLQSANLAGRALLRP</sequence>
<feature type="compositionally biased region" description="Polar residues" evidence="1">
    <location>
        <begin position="66"/>
        <end position="75"/>
    </location>
</feature>
<name>A0ABY7FFD1_MYAAR</name>
<dbReference type="EMBL" id="CP111022">
    <property type="protein sequence ID" value="WAR19692.1"/>
    <property type="molecule type" value="Genomic_DNA"/>
</dbReference>
<evidence type="ECO:0000256" key="1">
    <source>
        <dbReference type="SAM" id="MobiDB-lite"/>
    </source>
</evidence>
<accession>A0ABY7FFD1</accession>
<dbReference type="SUPFAM" id="SSF52047">
    <property type="entry name" value="RNI-like"/>
    <property type="match status" value="1"/>
</dbReference>
<feature type="compositionally biased region" description="Polar residues" evidence="1">
    <location>
        <begin position="7"/>
        <end position="18"/>
    </location>
</feature>
<reference evidence="2" key="1">
    <citation type="submission" date="2022-11" db="EMBL/GenBank/DDBJ databases">
        <title>Centuries of genome instability and evolution in soft-shell clam transmissible cancer (bioRxiv).</title>
        <authorList>
            <person name="Hart S.F.M."/>
            <person name="Yonemitsu M.A."/>
            <person name="Giersch R.M."/>
            <person name="Beal B.F."/>
            <person name="Arriagada G."/>
            <person name="Davis B.W."/>
            <person name="Ostrander E.A."/>
            <person name="Goff S.P."/>
            <person name="Metzger M.J."/>
        </authorList>
    </citation>
    <scope>NUCLEOTIDE SEQUENCE</scope>
    <source>
        <strain evidence="2">MELC-2E11</strain>
        <tissue evidence="2">Siphon/mantle</tissue>
    </source>
</reference>
<evidence type="ECO:0000313" key="2">
    <source>
        <dbReference type="EMBL" id="WAR19692.1"/>
    </source>
</evidence>
<organism evidence="2 3">
    <name type="scientific">Mya arenaria</name>
    <name type="common">Soft-shell clam</name>
    <dbReference type="NCBI Taxonomy" id="6604"/>
    <lineage>
        <taxon>Eukaryota</taxon>
        <taxon>Metazoa</taxon>
        <taxon>Spiralia</taxon>
        <taxon>Lophotrochozoa</taxon>
        <taxon>Mollusca</taxon>
        <taxon>Bivalvia</taxon>
        <taxon>Autobranchia</taxon>
        <taxon>Heteroconchia</taxon>
        <taxon>Euheterodonta</taxon>
        <taxon>Imparidentia</taxon>
        <taxon>Neoheterodontei</taxon>
        <taxon>Myida</taxon>
        <taxon>Myoidea</taxon>
        <taxon>Myidae</taxon>
        <taxon>Mya</taxon>
    </lineage>
</organism>
<feature type="compositionally biased region" description="Basic and acidic residues" evidence="1">
    <location>
        <begin position="47"/>
        <end position="65"/>
    </location>
</feature>
<feature type="region of interest" description="Disordered" evidence="1">
    <location>
        <begin position="1"/>
        <end position="80"/>
    </location>
</feature>